<evidence type="ECO:0000313" key="3">
    <source>
        <dbReference type="Proteomes" id="UP001049176"/>
    </source>
</evidence>
<feature type="compositionally biased region" description="Basic and acidic residues" evidence="1">
    <location>
        <begin position="85"/>
        <end position="101"/>
    </location>
</feature>
<proteinExistence type="predicted"/>
<protein>
    <submittedName>
        <fullName evidence="2">Uncharacterized protein</fullName>
    </submittedName>
</protein>
<dbReference type="RefSeq" id="XP_043006635.1">
    <property type="nucleotide sequence ID" value="XM_043156823.1"/>
</dbReference>
<organism evidence="2 3">
    <name type="scientific">Marasmius oreades</name>
    <name type="common">fairy-ring Marasmius</name>
    <dbReference type="NCBI Taxonomy" id="181124"/>
    <lineage>
        <taxon>Eukaryota</taxon>
        <taxon>Fungi</taxon>
        <taxon>Dikarya</taxon>
        <taxon>Basidiomycota</taxon>
        <taxon>Agaricomycotina</taxon>
        <taxon>Agaricomycetes</taxon>
        <taxon>Agaricomycetidae</taxon>
        <taxon>Agaricales</taxon>
        <taxon>Marasmiineae</taxon>
        <taxon>Marasmiaceae</taxon>
        <taxon>Marasmius</taxon>
    </lineage>
</organism>
<gene>
    <name evidence="2" type="ORF">E1B28_011773</name>
</gene>
<comment type="caution">
    <text evidence="2">The sequence shown here is derived from an EMBL/GenBank/DDBJ whole genome shotgun (WGS) entry which is preliminary data.</text>
</comment>
<dbReference type="AlphaFoldDB" id="A0A9P7RUZ3"/>
<dbReference type="EMBL" id="CM032187">
    <property type="protein sequence ID" value="KAG7090165.1"/>
    <property type="molecule type" value="Genomic_DNA"/>
</dbReference>
<keyword evidence="3" id="KW-1185">Reference proteome</keyword>
<dbReference type="GeneID" id="66080848"/>
<reference evidence="2" key="1">
    <citation type="journal article" date="2021" name="Genome Biol. Evol.">
        <title>The assembled and annotated genome of the fairy-ring fungus Marasmius oreades.</title>
        <authorList>
            <person name="Hiltunen M."/>
            <person name="Ament-Velasquez S.L."/>
            <person name="Johannesson H."/>
        </authorList>
    </citation>
    <scope>NUCLEOTIDE SEQUENCE</scope>
    <source>
        <strain evidence="2">03SP1</strain>
    </source>
</reference>
<name>A0A9P7RUZ3_9AGAR</name>
<dbReference type="Proteomes" id="UP001049176">
    <property type="component" value="Chromosome 7"/>
</dbReference>
<dbReference type="KEGG" id="more:E1B28_011773"/>
<accession>A0A9P7RUZ3</accession>
<sequence>MTESKACSFHPAFYVLPFSLGRHTRSGGTMTFNLFNYPTTIISSSVEVMKIMYCVCRWVVSPTSRRHTRSIQPFQHHYPINIPQKDTEKNRREKDVSDRLS</sequence>
<evidence type="ECO:0000313" key="2">
    <source>
        <dbReference type="EMBL" id="KAG7090165.1"/>
    </source>
</evidence>
<evidence type="ECO:0000256" key="1">
    <source>
        <dbReference type="SAM" id="MobiDB-lite"/>
    </source>
</evidence>
<feature type="region of interest" description="Disordered" evidence="1">
    <location>
        <begin position="74"/>
        <end position="101"/>
    </location>
</feature>